<feature type="compositionally biased region" description="Basic residues" evidence="1">
    <location>
        <begin position="892"/>
        <end position="911"/>
    </location>
</feature>
<feature type="compositionally biased region" description="Low complexity" evidence="1">
    <location>
        <begin position="590"/>
        <end position="608"/>
    </location>
</feature>
<feature type="compositionally biased region" description="Acidic residues" evidence="1">
    <location>
        <begin position="647"/>
        <end position="669"/>
    </location>
</feature>
<feature type="region of interest" description="Disordered" evidence="1">
    <location>
        <begin position="232"/>
        <end position="251"/>
    </location>
</feature>
<feature type="compositionally biased region" description="Polar residues" evidence="1">
    <location>
        <begin position="620"/>
        <end position="632"/>
    </location>
</feature>
<sequence length="911" mass="98043">MNGNMNTLFVHGGRSLRIHFDSTRITALAIRQLSWTVEQAGGAIVDQPSNADVLVVDPAAPWVFQDFLKPRRPELRPSVVLAFWIPLCLTTRSLVWVNHAHWEQVVIPSERSPRSGVPQGITAYSSFLAGITYGKNAPPPTKAVPRSSIVRERDSSVVSHLDNSDLEVSQSLEPGVLSDNESVVPLRKSSHPVVLEKKSWTSLPPIDPSHERPTEKDEDEVSRILPVCDDSLPLEDVNMPPASPISGSAQQCLMESALRNVAPSSSSASLTEPAKKPPPTIPEAPITQSQNSPHPSPSRKDIPQPPAASPLTPATVTVESGTLDQPNSIQLAGAEPPTVPPRSLTGPTAQSPETVANAKEARVSPALDSSSFPVSKHPNSVPLELSSHNSNVTKDETLADANVTSNERSEPTIVAQPSDPPNGLSRTRAVLPNETNTHSKPAEPTTSAASSVETPSTKRRASASNTPNNPASALKTSATTGLRYIPEQSSGIQSSKASPSNLARVKRKHKIRPAPQEENDSVASTSSPRASLPKSKLNIQSSPNGTNGKPRPSTVAKTNKVAPPVKSSQKSSLARSPESSTGPFSASLIPTPARATTTDTPHTAPGSTLSRPKEMIVRAKTTSTKNPTQQITLVPPVLKREPASVDGSEDDDDDDDEDDDEDDEDEDGSGGDSDNDKGEDGHTNGDGNSDGDEVKDKYEDEDEVVVIDNPPPRPPVPTLEQQAALDAKRPAWTKEEDRYIIDYMNWVFAQDPSASTSEIMREIAANVSFCTLFGILLRLVGRFNTVLHRMSSPLSSSTNGTLQCPYRPANNWQKRFSSKEDSIYMNEVPILFERLTNKTSGGSSSRNRNKTLEILSGTRTRAGNTRGPRASDIVVLSDDESTSGDDGGYSPPRKRSRYSRSSARRRSDRLG</sequence>
<dbReference type="AlphaFoldDB" id="A0A8H7LSK0"/>
<evidence type="ECO:0000313" key="2">
    <source>
        <dbReference type="EMBL" id="KAF8699886.1"/>
    </source>
</evidence>
<reference evidence="2" key="1">
    <citation type="submission" date="2020-09" db="EMBL/GenBank/DDBJ databases">
        <title>Comparative genome analyses of four rice-infecting Rhizoctonia solani isolates reveal extensive enrichment of homogalacturonan modification genes.</title>
        <authorList>
            <person name="Lee D.-Y."/>
            <person name="Jeon J."/>
            <person name="Kim K.-T."/>
            <person name="Cheong K."/>
            <person name="Song H."/>
            <person name="Choi G."/>
            <person name="Ko J."/>
            <person name="Opiyo S.O."/>
            <person name="Zuo S."/>
            <person name="Madhav S."/>
            <person name="Lee Y.-H."/>
            <person name="Wang G.-L."/>
        </authorList>
    </citation>
    <scope>NUCLEOTIDE SEQUENCE</scope>
    <source>
        <strain evidence="2">AG1-IA WGL</strain>
    </source>
</reference>
<evidence type="ECO:0000256" key="1">
    <source>
        <dbReference type="SAM" id="MobiDB-lite"/>
    </source>
</evidence>
<feature type="compositionally biased region" description="Polar residues" evidence="1">
    <location>
        <begin position="345"/>
        <end position="354"/>
    </location>
</feature>
<dbReference type="OrthoDB" id="3253905at2759"/>
<comment type="caution">
    <text evidence="2">The sequence shown here is derived from an EMBL/GenBank/DDBJ whole genome shotgun (WGS) entry which is preliminary data.</text>
</comment>
<name>A0A8H7LSK0_9AGAM</name>
<feature type="region of interest" description="Disordered" evidence="1">
    <location>
        <begin position="256"/>
        <end position="730"/>
    </location>
</feature>
<proteinExistence type="predicted"/>
<evidence type="ECO:0008006" key="4">
    <source>
        <dbReference type="Google" id="ProtNLM"/>
    </source>
</evidence>
<feature type="region of interest" description="Disordered" evidence="1">
    <location>
        <begin position="201"/>
        <end position="221"/>
    </location>
</feature>
<feature type="non-terminal residue" evidence="2">
    <location>
        <position position="911"/>
    </location>
</feature>
<feature type="compositionally biased region" description="Polar residues" evidence="1">
    <location>
        <begin position="537"/>
        <end position="547"/>
    </location>
</feature>
<feature type="compositionally biased region" description="Basic and acidic residues" evidence="1">
    <location>
        <begin position="674"/>
        <end position="683"/>
    </location>
</feature>
<dbReference type="EMBL" id="JACYCD010000236">
    <property type="protein sequence ID" value="KAF8699886.1"/>
    <property type="molecule type" value="Genomic_DNA"/>
</dbReference>
<feature type="compositionally biased region" description="Polar residues" evidence="1">
    <location>
        <begin position="312"/>
        <end position="330"/>
    </location>
</feature>
<evidence type="ECO:0000313" key="3">
    <source>
        <dbReference type="Proteomes" id="UP000602905"/>
    </source>
</evidence>
<protein>
    <recommendedName>
        <fullName evidence="4">BRCT domain-containing protein</fullName>
    </recommendedName>
</protein>
<dbReference type="Proteomes" id="UP000602905">
    <property type="component" value="Unassembled WGS sequence"/>
</dbReference>
<accession>A0A8H7LSK0</accession>
<feature type="region of interest" description="Disordered" evidence="1">
    <location>
        <begin position="837"/>
        <end position="911"/>
    </location>
</feature>
<organism evidence="2 3">
    <name type="scientific">Rhizoctonia solani</name>
    <dbReference type="NCBI Taxonomy" id="456999"/>
    <lineage>
        <taxon>Eukaryota</taxon>
        <taxon>Fungi</taxon>
        <taxon>Dikarya</taxon>
        <taxon>Basidiomycota</taxon>
        <taxon>Agaricomycotina</taxon>
        <taxon>Agaricomycetes</taxon>
        <taxon>Cantharellales</taxon>
        <taxon>Ceratobasidiaceae</taxon>
        <taxon>Rhizoctonia</taxon>
    </lineage>
</organism>
<feature type="compositionally biased region" description="Polar residues" evidence="1">
    <location>
        <begin position="837"/>
        <end position="846"/>
    </location>
</feature>
<feature type="compositionally biased region" description="Polar residues" evidence="1">
    <location>
        <begin position="462"/>
        <end position="480"/>
    </location>
</feature>
<gene>
    <name evidence="2" type="ORF">RHS03_06930</name>
</gene>
<feature type="compositionally biased region" description="Polar residues" evidence="1">
    <location>
        <begin position="433"/>
        <end position="455"/>
    </location>
</feature>
<feature type="compositionally biased region" description="Polar residues" evidence="1">
    <location>
        <begin position="487"/>
        <end position="501"/>
    </location>
</feature>
<feature type="compositionally biased region" description="Polar residues" evidence="1">
    <location>
        <begin position="566"/>
        <end position="584"/>
    </location>
</feature>